<gene>
    <name evidence="1" type="ORF">BpHYR1_035908</name>
</gene>
<reference evidence="1 2" key="1">
    <citation type="journal article" date="2018" name="Sci. Rep.">
        <title>Genomic signatures of local adaptation to the degree of environmental predictability in rotifers.</title>
        <authorList>
            <person name="Franch-Gras L."/>
            <person name="Hahn C."/>
            <person name="Garcia-Roger E.M."/>
            <person name="Carmona M.J."/>
            <person name="Serra M."/>
            <person name="Gomez A."/>
        </authorList>
    </citation>
    <scope>NUCLEOTIDE SEQUENCE [LARGE SCALE GENOMIC DNA]</scope>
    <source>
        <strain evidence="1">HYR1</strain>
    </source>
</reference>
<comment type="caution">
    <text evidence="1">The sequence shown here is derived from an EMBL/GenBank/DDBJ whole genome shotgun (WGS) entry which is preliminary data.</text>
</comment>
<keyword evidence="2" id="KW-1185">Reference proteome</keyword>
<name>A0A3M7PBY9_BRAPC</name>
<dbReference type="Proteomes" id="UP000276133">
    <property type="component" value="Unassembled WGS sequence"/>
</dbReference>
<accession>A0A3M7PBY9</accession>
<dbReference type="EMBL" id="REGN01011999">
    <property type="protein sequence ID" value="RMZ96641.1"/>
    <property type="molecule type" value="Genomic_DNA"/>
</dbReference>
<evidence type="ECO:0000313" key="2">
    <source>
        <dbReference type="Proteomes" id="UP000276133"/>
    </source>
</evidence>
<sequence>RHDDAELEIDDDDDNDSYCNDVVSNELLKIRDELSSHKRKEPEPETEC</sequence>
<proteinExistence type="predicted"/>
<protein>
    <submittedName>
        <fullName evidence="1">Uncharacterized protein</fullName>
    </submittedName>
</protein>
<feature type="non-terminal residue" evidence="1">
    <location>
        <position position="1"/>
    </location>
</feature>
<evidence type="ECO:0000313" key="1">
    <source>
        <dbReference type="EMBL" id="RMZ96641.1"/>
    </source>
</evidence>
<dbReference type="AlphaFoldDB" id="A0A3M7PBY9"/>
<dbReference type="OrthoDB" id="2499658at2759"/>
<organism evidence="1 2">
    <name type="scientific">Brachionus plicatilis</name>
    <name type="common">Marine rotifer</name>
    <name type="synonym">Brachionus muelleri</name>
    <dbReference type="NCBI Taxonomy" id="10195"/>
    <lineage>
        <taxon>Eukaryota</taxon>
        <taxon>Metazoa</taxon>
        <taxon>Spiralia</taxon>
        <taxon>Gnathifera</taxon>
        <taxon>Rotifera</taxon>
        <taxon>Eurotatoria</taxon>
        <taxon>Monogononta</taxon>
        <taxon>Pseudotrocha</taxon>
        <taxon>Ploima</taxon>
        <taxon>Brachionidae</taxon>
        <taxon>Brachionus</taxon>
    </lineage>
</organism>